<feature type="transmembrane region" description="Helical" evidence="6">
    <location>
        <begin position="33"/>
        <end position="51"/>
    </location>
</feature>
<feature type="transmembrane region" description="Helical" evidence="6">
    <location>
        <begin position="164"/>
        <end position="183"/>
    </location>
</feature>
<comment type="similarity">
    <text evidence="5">Belongs to the SAT4 family.</text>
</comment>
<feature type="non-terminal residue" evidence="8">
    <location>
        <position position="261"/>
    </location>
</feature>
<protein>
    <recommendedName>
        <fullName evidence="7">Rhodopsin domain-containing protein</fullName>
    </recommendedName>
</protein>
<evidence type="ECO:0000313" key="9">
    <source>
        <dbReference type="Proteomes" id="UP000803844"/>
    </source>
</evidence>
<dbReference type="PANTHER" id="PTHR33048:SF47">
    <property type="entry name" value="INTEGRAL MEMBRANE PROTEIN-RELATED"/>
    <property type="match status" value="1"/>
</dbReference>
<dbReference type="Pfam" id="PF20684">
    <property type="entry name" value="Fung_rhodopsin"/>
    <property type="match status" value="1"/>
</dbReference>
<evidence type="ECO:0000256" key="4">
    <source>
        <dbReference type="ARBA" id="ARBA00023136"/>
    </source>
</evidence>
<name>A0A9P5CL94_CRYP1</name>
<dbReference type="AlphaFoldDB" id="A0A9P5CL94"/>
<dbReference type="GeneID" id="63832984"/>
<gene>
    <name evidence="8" type="ORF">M406DRAFT_231046</name>
</gene>
<evidence type="ECO:0000256" key="3">
    <source>
        <dbReference type="ARBA" id="ARBA00022989"/>
    </source>
</evidence>
<dbReference type="GO" id="GO:0016020">
    <property type="term" value="C:membrane"/>
    <property type="evidence" value="ECO:0007669"/>
    <property type="project" value="UniProtKB-SubCell"/>
</dbReference>
<dbReference type="InterPro" id="IPR052337">
    <property type="entry name" value="SAT4-like"/>
</dbReference>
<comment type="subcellular location">
    <subcellularLocation>
        <location evidence="1">Membrane</location>
        <topology evidence="1">Multi-pass membrane protein</topology>
    </subcellularLocation>
</comment>
<evidence type="ECO:0000256" key="5">
    <source>
        <dbReference type="ARBA" id="ARBA00038359"/>
    </source>
</evidence>
<comment type="caution">
    <text evidence="8">The sequence shown here is derived from an EMBL/GenBank/DDBJ whole genome shotgun (WGS) entry which is preliminary data.</text>
</comment>
<dbReference type="EMBL" id="MU032351">
    <property type="protein sequence ID" value="KAF3761987.1"/>
    <property type="molecule type" value="Genomic_DNA"/>
</dbReference>
<accession>A0A9P5CL94</accession>
<dbReference type="OrthoDB" id="3923077at2759"/>
<dbReference type="PANTHER" id="PTHR33048">
    <property type="entry name" value="PTH11-LIKE INTEGRAL MEMBRANE PROTEIN (AFU_ORTHOLOGUE AFUA_5G11245)"/>
    <property type="match status" value="1"/>
</dbReference>
<dbReference type="Proteomes" id="UP000803844">
    <property type="component" value="Unassembled WGS sequence"/>
</dbReference>
<evidence type="ECO:0000256" key="6">
    <source>
        <dbReference type="SAM" id="Phobius"/>
    </source>
</evidence>
<feature type="transmembrane region" description="Helical" evidence="6">
    <location>
        <begin position="111"/>
        <end position="133"/>
    </location>
</feature>
<evidence type="ECO:0000256" key="1">
    <source>
        <dbReference type="ARBA" id="ARBA00004141"/>
    </source>
</evidence>
<reference evidence="8" key="1">
    <citation type="journal article" date="2020" name="Phytopathology">
        <title>Genome sequence of the chestnut blight fungus Cryphonectria parasitica EP155: A fundamental resource for an archetypical invasive plant pathogen.</title>
        <authorList>
            <person name="Crouch J.A."/>
            <person name="Dawe A."/>
            <person name="Aerts A."/>
            <person name="Barry K."/>
            <person name="Churchill A.C.L."/>
            <person name="Grimwood J."/>
            <person name="Hillman B."/>
            <person name="Milgroom M.G."/>
            <person name="Pangilinan J."/>
            <person name="Smith M."/>
            <person name="Salamov A."/>
            <person name="Schmutz J."/>
            <person name="Yadav J."/>
            <person name="Grigoriev I.V."/>
            <person name="Nuss D."/>
        </authorList>
    </citation>
    <scope>NUCLEOTIDE SEQUENCE</scope>
    <source>
        <strain evidence="8">EP155</strain>
    </source>
</reference>
<proteinExistence type="inferred from homology"/>
<sequence>SVIWVMVTLAIVTVATRSYTQLRITKQFGLSDWLMLVSVIIITTFAALISVQYHYGWGRHQACITDLQKLETQIKFNIVGQSFGIMGSTFGRMSFIVFMLVLFGSQRWVRWTLWVMFVAQIITNLGTVIAIYAQCNDPRALYIFTLSDAQCWPSYYLGWAHTSFNGACDLFLSILPAAMVWNLHMATRLKIGVAILLGMSALALVGLIMKCVYLNALSNTGDYSYNTVPMFTWIVVEGTLVAMAASAPFIRPLFRHTFPST</sequence>
<evidence type="ECO:0000313" key="8">
    <source>
        <dbReference type="EMBL" id="KAF3761987.1"/>
    </source>
</evidence>
<feature type="domain" description="Rhodopsin" evidence="7">
    <location>
        <begin position="17"/>
        <end position="255"/>
    </location>
</feature>
<feature type="transmembrane region" description="Helical" evidence="6">
    <location>
        <begin position="195"/>
        <end position="218"/>
    </location>
</feature>
<keyword evidence="9" id="KW-1185">Reference proteome</keyword>
<evidence type="ECO:0000259" key="7">
    <source>
        <dbReference type="Pfam" id="PF20684"/>
    </source>
</evidence>
<feature type="transmembrane region" description="Helical" evidence="6">
    <location>
        <begin position="83"/>
        <end position="105"/>
    </location>
</feature>
<keyword evidence="3 6" id="KW-1133">Transmembrane helix</keyword>
<evidence type="ECO:0000256" key="2">
    <source>
        <dbReference type="ARBA" id="ARBA00022692"/>
    </source>
</evidence>
<dbReference type="RefSeq" id="XP_040772966.1">
    <property type="nucleotide sequence ID" value="XM_040915855.1"/>
</dbReference>
<keyword evidence="2 6" id="KW-0812">Transmembrane</keyword>
<dbReference type="InterPro" id="IPR049326">
    <property type="entry name" value="Rhodopsin_dom_fungi"/>
</dbReference>
<organism evidence="8 9">
    <name type="scientific">Cryphonectria parasitica (strain ATCC 38755 / EP155)</name>
    <dbReference type="NCBI Taxonomy" id="660469"/>
    <lineage>
        <taxon>Eukaryota</taxon>
        <taxon>Fungi</taxon>
        <taxon>Dikarya</taxon>
        <taxon>Ascomycota</taxon>
        <taxon>Pezizomycotina</taxon>
        <taxon>Sordariomycetes</taxon>
        <taxon>Sordariomycetidae</taxon>
        <taxon>Diaporthales</taxon>
        <taxon>Cryphonectriaceae</taxon>
        <taxon>Cryphonectria-Endothia species complex</taxon>
        <taxon>Cryphonectria</taxon>
    </lineage>
</organism>
<feature type="non-terminal residue" evidence="8">
    <location>
        <position position="1"/>
    </location>
</feature>
<keyword evidence="4 6" id="KW-0472">Membrane</keyword>
<feature type="transmembrane region" description="Helical" evidence="6">
    <location>
        <begin position="230"/>
        <end position="250"/>
    </location>
</feature>